<feature type="compositionally biased region" description="Polar residues" evidence="2">
    <location>
        <begin position="59"/>
        <end position="71"/>
    </location>
</feature>
<proteinExistence type="predicted"/>
<protein>
    <recommendedName>
        <fullName evidence="5">Pentatricopeptide repeat protein</fullName>
    </recommendedName>
</protein>
<evidence type="ECO:0008006" key="5">
    <source>
        <dbReference type="Google" id="ProtNLM"/>
    </source>
</evidence>
<evidence type="ECO:0000256" key="1">
    <source>
        <dbReference type="ARBA" id="ARBA00022737"/>
    </source>
</evidence>
<name>A0A9P8A9K8_MORAP</name>
<dbReference type="Pfam" id="PF01535">
    <property type="entry name" value="PPR"/>
    <property type="match status" value="1"/>
</dbReference>
<accession>A0A9P8A9K8</accession>
<evidence type="ECO:0000313" key="3">
    <source>
        <dbReference type="EMBL" id="KAG9324971.1"/>
    </source>
</evidence>
<organism evidence="3 4">
    <name type="scientific">Mortierella alpina</name>
    <name type="common">Oleaginous fungus</name>
    <name type="synonym">Mortierella renispora</name>
    <dbReference type="NCBI Taxonomy" id="64518"/>
    <lineage>
        <taxon>Eukaryota</taxon>
        <taxon>Fungi</taxon>
        <taxon>Fungi incertae sedis</taxon>
        <taxon>Mucoromycota</taxon>
        <taxon>Mortierellomycotina</taxon>
        <taxon>Mortierellomycetes</taxon>
        <taxon>Mortierellales</taxon>
        <taxon>Mortierellaceae</taxon>
        <taxon>Mortierella</taxon>
    </lineage>
</organism>
<feature type="compositionally biased region" description="Polar residues" evidence="2">
    <location>
        <begin position="452"/>
        <end position="465"/>
    </location>
</feature>
<dbReference type="InterPro" id="IPR002885">
    <property type="entry name" value="PPR_rpt"/>
</dbReference>
<evidence type="ECO:0000313" key="4">
    <source>
        <dbReference type="Proteomes" id="UP000717515"/>
    </source>
</evidence>
<feature type="compositionally biased region" description="Low complexity" evidence="2">
    <location>
        <begin position="572"/>
        <end position="591"/>
    </location>
</feature>
<gene>
    <name evidence="3" type="ORF">KVV02_000480</name>
</gene>
<keyword evidence="1" id="KW-0677">Repeat</keyword>
<evidence type="ECO:0000256" key="2">
    <source>
        <dbReference type="SAM" id="MobiDB-lite"/>
    </source>
</evidence>
<dbReference type="AlphaFoldDB" id="A0A9P8A9K8"/>
<feature type="region of interest" description="Disordered" evidence="2">
    <location>
        <begin position="572"/>
        <end position="614"/>
    </location>
</feature>
<feature type="region of interest" description="Disordered" evidence="2">
    <location>
        <begin position="17"/>
        <end position="96"/>
    </location>
</feature>
<sequence length="810" mass="91593">MSLYICRRCASASALRRARTAPSLPKPATSASRVQLSQARSLSASTPGWSLPAQAPPALSTTQRPIRNGTSRPCADAPASTAANKPGNKQSDDNLRIPATGATIAPHIFRAQRRIDHMVKRLDVNALYLEFWKICSTETIDDQKLIWSTARHDRDWLHTRQESIYRVFNSPSTPRLVSFPLLDHVDREDDNASRNPILSTISVHRRCNDDDDDDVKNTGPRSSGSTVLNMKFITQSHAKRLLQIHQYFQDILELPIGYLSRIALLVSFASRGDMITVHQLFRDWQQDRLSTGGKEMYSAVIRGLVGTNFQDSDRLPFHVGKDHKTGIRNHGTTQIYAALDLFYELLRQGGTPTFETYHSLILGLATFKNDMEAAELLLDHMIIKKKKPYVQVLHVMCREYVRRRDFPAAERIFGMLKEYGIRPRALTCNIMLRAVFQMSTLEALQHLGQTTPSSASELSVQQPSDQDYRHQQHKDLEAIALQLKRQKIHEIREYMRENDAVPDEATFGTLVYGFGHLKDGYADLEDIMKEMSRLHPPMEPTLIILNSLLFANLNHGRVKKAEAILDRMLAMQPQGPTTPPQQRQQLPSPFQNKQFQKAERRRRKQEVTRKTLPTVPGKGTFHALMLALVERGDIQGMERVLDKMIHTNRQQSTVTPVAVTTTANTQAPFSPSKVNLDADEYTANIMLLGYLSVRDFTKVDLIQSQIRARADWRSSSLFWDRDEDRHELIEFLRQQSSREVVRRSLLEDSQQNDDDPERHGSGSKSLNGSSALHVEGELDDDIEIDVTTLSAKLRGLMSSSSSSPSSSSSS</sequence>
<dbReference type="Proteomes" id="UP000717515">
    <property type="component" value="Unassembled WGS sequence"/>
</dbReference>
<feature type="compositionally biased region" description="Polar residues" evidence="2">
    <location>
        <begin position="29"/>
        <end position="48"/>
    </location>
</feature>
<feature type="region of interest" description="Disordered" evidence="2">
    <location>
        <begin position="747"/>
        <end position="778"/>
    </location>
</feature>
<dbReference type="PANTHER" id="PTHR47941">
    <property type="entry name" value="PENTATRICOPEPTIDE REPEAT-CONTAINING PROTEIN 3, MITOCHONDRIAL"/>
    <property type="match status" value="1"/>
</dbReference>
<dbReference type="Gene3D" id="1.25.40.10">
    <property type="entry name" value="Tetratricopeptide repeat domain"/>
    <property type="match status" value="2"/>
</dbReference>
<dbReference type="EMBL" id="JAIFTL010000051">
    <property type="protein sequence ID" value="KAG9324971.1"/>
    <property type="molecule type" value="Genomic_DNA"/>
</dbReference>
<dbReference type="InterPro" id="IPR011990">
    <property type="entry name" value="TPR-like_helical_dom_sf"/>
</dbReference>
<feature type="region of interest" description="Disordered" evidence="2">
    <location>
        <begin position="452"/>
        <end position="471"/>
    </location>
</feature>
<comment type="caution">
    <text evidence="3">The sequence shown here is derived from an EMBL/GenBank/DDBJ whole genome shotgun (WGS) entry which is preliminary data.</text>
</comment>
<reference evidence="3" key="1">
    <citation type="submission" date="2021-07" db="EMBL/GenBank/DDBJ databases">
        <title>Draft genome of Mortierella alpina, strain LL118, isolated from an aspen leaf litter sample.</title>
        <authorList>
            <person name="Yang S."/>
            <person name="Vinatzer B.A."/>
        </authorList>
    </citation>
    <scope>NUCLEOTIDE SEQUENCE</scope>
    <source>
        <strain evidence="3">LL118</strain>
    </source>
</reference>